<dbReference type="PROSITE" id="PS50097">
    <property type="entry name" value="BTB"/>
    <property type="match status" value="1"/>
</dbReference>
<gene>
    <name evidence="3" type="primary">LOC111109738</name>
</gene>
<dbReference type="Proteomes" id="UP000694844">
    <property type="component" value="Chromosome 8"/>
</dbReference>
<dbReference type="CDD" id="cd18186">
    <property type="entry name" value="BTB_POZ_ZBTB_KLHL-like"/>
    <property type="match status" value="1"/>
</dbReference>
<dbReference type="OrthoDB" id="437903at2759"/>
<dbReference type="KEGG" id="cvn:111109738"/>
<evidence type="ECO:0000313" key="3">
    <source>
        <dbReference type="RefSeq" id="XP_022301669.1"/>
    </source>
</evidence>
<feature type="domain" description="BTB" evidence="1">
    <location>
        <begin position="24"/>
        <end position="91"/>
    </location>
</feature>
<evidence type="ECO:0000313" key="2">
    <source>
        <dbReference type="Proteomes" id="UP000694844"/>
    </source>
</evidence>
<dbReference type="Pfam" id="PF00651">
    <property type="entry name" value="BTB"/>
    <property type="match status" value="1"/>
</dbReference>
<evidence type="ECO:0000259" key="1">
    <source>
        <dbReference type="PROSITE" id="PS50097"/>
    </source>
</evidence>
<dbReference type="SMART" id="SM00225">
    <property type="entry name" value="BTB"/>
    <property type="match status" value="1"/>
</dbReference>
<organism evidence="2 3">
    <name type="scientific">Crassostrea virginica</name>
    <name type="common">Eastern oyster</name>
    <dbReference type="NCBI Taxonomy" id="6565"/>
    <lineage>
        <taxon>Eukaryota</taxon>
        <taxon>Metazoa</taxon>
        <taxon>Spiralia</taxon>
        <taxon>Lophotrochozoa</taxon>
        <taxon>Mollusca</taxon>
        <taxon>Bivalvia</taxon>
        <taxon>Autobranchia</taxon>
        <taxon>Pteriomorphia</taxon>
        <taxon>Ostreida</taxon>
        <taxon>Ostreoidea</taxon>
        <taxon>Ostreidae</taxon>
        <taxon>Crassostrea</taxon>
    </lineage>
</organism>
<dbReference type="InterPro" id="IPR011333">
    <property type="entry name" value="SKP1/BTB/POZ_sf"/>
</dbReference>
<protein>
    <submittedName>
        <fullName evidence="3">Kelch-like protein 28</fullName>
    </submittedName>
</protein>
<proteinExistence type="predicted"/>
<dbReference type="InterPro" id="IPR000210">
    <property type="entry name" value="BTB/POZ_dom"/>
</dbReference>
<sequence>MNETETNISPVQEEDYFPHDPDVTDFTLIVGDKKFHVVKAVLIDASPEFRSMLTGDFKEKNITELELPGKDVSIFEFFLRCIYPRECTFTEKRVGEVLPLAEEYDVKCIRQKCEEWLLTELEFITAKVPPHYVDVENNVRYLVKCVYYGEKYGLRKLYVAAFKNLLPFQLKRYIGNEYYHMLPEKNKRELLEKRLCQIEEDVSKYTHNTSAFTFGSQQKRVSSPINEIRCSLSSHLFQ</sequence>
<dbReference type="PANTHER" id="PTHR22744">
    <property type="entry name" value="HELIX LOOP HELIX PROTEIN 21-RELATED"/>
    <property type="match status" value="1"/>
</dbReference>
<dbReference type="AlphaFoldDB" id="A0A8B8BFU4"/>
<keyword evidence="2" id="KW-1185">Reference proteome</keyword>
<reference evidence="3" key="1">
    <citation type="submission" date="2025-08" db="UniProtKB">
        <authorList>
            <consortium name="RefSeq"/>
        </authorList>
    </citation>
    <scope>IDENTIFICATION</scope>
    <source>
        <tissue evidence="3">Whole sample</tissue>
    </source>
</reference>
<dbReference type="Gene3D" id="3.30.710.10">
    <property type="entry name" value="Potassium Channel Kv1.1, Chain A"/>
    <property type="match status" value="1"/>
</dbReference>
<dbReference type="GeneID" id="111109738"/>
<dbReference type="SUPFAM" id="SSF54695">
    <property type="entry name" value="POZ domain"/>
    <property type="match status" value="1"/>
</dbReference>
<accession>A0A8B8BFU4</accession>
<dbReference type="RefSeq" id="XP_022301669.1">
    <property type="nucleotide sequence ID" value="XM_022445961.1"/>
</dbReference>
<dbReference type="PANTHER" id="PTHR22744:SF17">
    <property type="entry name" value="BTB DOMAIN-CONTAINING PROTEIN"/>
    <property type="match status" value="1"/>
</dbReference>
<name>A0A8B8BFU4_CRAVI</name>